<name>A0A3Q3AE28_KRYMA</name>
<evidence type="ECO:0000256" key="6">
    <source>
        <dbReference type="ARBA" id="ARBA00022989"/>
    </source>
</evidence>
<evidence type="ECO:0000256" key="2">
    <source>
        <dbReference type="ARBA" id="ARBA00008699"/>
    </source>
</evidence>
<comment type="similarity">
    <text evidence="2">Belongs to the complex I NDUFA11 subunit family.</text>
</comment>
<keyword evidence="4" id="KW-0812">Transmembrane</keyword>
<accession>A0A3Q3AE28</accession>
<protein>
    <recommendedName>
        <fullName evidence="3">NADH dehydrogenase [ubiquinone] 1 alpha subcomplex subunit 11</fullName>
    </recommendedName>
    <alternativeName>
        <fullName evidence="9">Complex I-B14.7</fullName>
    </alternativeName>
    <alternativeName>
        <fullName evidence="10">NADH-ubiquinone oxidoreductase subunit B14.7</fullName>
    </alternativeName>
</protein>
<evidence type="ECO:0000256" key="8">
    <source>
        <dbReference type="ARBA" id="ARBA00023136"/>
    </source>
</evidence>
<dbReference type="GO" id="GO:0006120">
    <property type="term" value="P:mitochondrial electron transport, NADH to ubiquinone"/>
    <property type="evidence" value="ECO:0007669"/>
    <property type="project" value="InterPro"/>
</dbReference>
<reference evidence="11" key="2">
    <citation type="submission" date="2025-09" db="UniProtKB">
        <authorList>
            <consortium name="Ensembl"/>
        </authorList>
    </citation>
    <scope>IDENTIFICATION</scope>
</reference>
<dbReference type="AlphaFoldDB" id="A0A3Q3AE28"/>
<evidence type="ECO:0000313" key="12">
    <source>
        <dbReference type="Proteomes" id="UP000264800"/>
    </source>
</evidence>
<comment type="subcellular location">
    <subcellularLocation>
        <location evidence="1">Mitochondrion inner membrane</location>
        <topology evidence="1">Multi-pass membrane protein</topology>
        <orientation evidence="1">Matrix side</orientation>
    </subcellularLocation>
</comment>
<dbReference type="InterPro" id="IPR039205">
    <property type="entry name" value="NDUFA11"/>
</dbReference>
<reference evidence="11" key="1">
    <citation type="submission" date="2025-08" db="UniProtKB">
        <authorList>
            <consortium name="Ensembl"/>
        </authorList>
    </citation>
    <scope>IDENTIFICATION</scope>
</reference>
<evidence type="ECO:0000256" key="9">
    <source>
        <dbReference type="ARBA" id="ARBA00030608"/>
    </source>
</evidence>
<dbReference type="GO" id="GO:0005743">
    <property type="term" value="C:mitochondrial inner membrane"/>
    <property type="evidence" value="ECO:0007669"/>
    <property type="project" value="UniProtKB-SubCell"/>
</dbReference>
<evidence type="ECO:0000313" key="11">
    <source>
        <dbReference type="Ensembl" id="ENSKMAP00000009489.1"/>
    </source>
</evidence>
<keyword evidence="8" id="KW-0472">Membrane</keyword>
<proteinExistence type="inferred from homology"/>
<dbReference type="GeneTree" id="ENSGT00390000012434"/>
<sequence>PSLAGPPHQCTCLNRTSRSCLEGGANLLGHPRKVSRFSTGCSEKHIFHLLPANKCVLPPASLGAVFGMTTCVSAEVRDAPDDPLNFFIGGCTSGVLLGAKTHSAMTGTSACLGLGTLAFFIKVGKMEGWKLSGPPKL</sequence>
<keyword evidence="7" id="KW-0496">Mitochondrion</keyword>
<evidence type="ECO:0000256" key="4">
    <source>
        <dbReference type="ARBA" id="ARBA00022692"/>
    </source>
</evidence>
<keyword evidence="6" id="KW-1133">Transmembrane helix</keyword>
<keyword evidence="5" id="KW-0999">Mitochondrion inner membrane</keyword>
<dbReference type="STRING" id="37003.ENSKMAP00000009489"/>
<evidence type="ECO:0000256" key="7">
    <source>
        <dbReference type="ARBA" id="ARBA00023128"/>
    </source>
</evidence>
<dbReference type="Proteomes" id="UP000264800">
    <property type="component" value="Unplaced"/>
</dbReference>
<dbReference type="Ensembl" id="ENSKMAT00000009635.1">
    <property type="protein sequence ID" value="ENSKMAP00000009489.1"/>
    <property type="gene ID" value="ENSKMAG00000007099.1"/>
</dbReference>
<dbReference type="GO" id="GO:0045271">
    <property type="term" value="C:respiratory chain complex I"/>
    <property type="evidence" value="ECO:0007669"/>
    <property type="project" value="InterPro"/>
</dbReference>
<keyword evidence="12" id="KW-1185">Reference proteome</keyword>
<dbReference type="PANTHER" id="PTHR21382">
    <property type="entry name" value="NADH-UBIQUINONE OXIDOREDUCTASE SUBUNIT"/>
    <property type="match status" value="1"/>
</dbReference>
<organism evidence="11 12">
    <name type="scientific">Kryptolebias marmoratus</name>
    <name type="common">Mangrove killifish</name>
    <name type="synonym">Rivulus marmoratus</name>
    <dbReference type="NCBI Taxonomy" id="37003"/>
    <lineage>
        <taxon>Eukaryota</taxon>
        <taxon>Metazoa</taxon>
        <taxon>Chordata</taxon>
        <taxon>Craniata</taxon>
        <taxon>Vertebrata</taxon>
        <taxon>Euteleostomi</taxon>
        <taxon>Actinopterygii</taxon>
        <taxon>Neopterygii</taxon>
        <taxon>Teleostei</taxon>
        <taxon>Neoteleostei</taxon>
        <taxon>Acanthomorphata</taxon>
        <taxon>Ovalentaria</taxon>
        <taxon>Atherinomorphae</taxon>
        <taxon>Cyprinodontiformes</taxon>
        <taxon>Rivulidae</taxon>
        <taxon>Kryptolebias</taxon>
    </lineage>
</organism>
<dbReference type="PANTHER" id="PTHR21382:SF1">
    <property type="entry name" value="NADH DEHYDROGENASE [UBIQUINONE] 1 ALPHA SUBCOMPLEX SUBUNIT 11"/>
    <property type="match status" value="1"/>
</dbReference>
<evidence type="ECO:0000256" key="5">
    <source>
        <dbReference type="ARBA" id="ARBA00022792"/>
    </source>
</evidence>
<evidence type="ECO:0000256" key="1">
    <source>
        <dbReference type="ARBA" id="ARBA00004292"/>
    </source>
</evidence>
<evidence type="ECO:0000256" key="3">
    <source>
        <dbReference type="ARBA" id="ARBA00018191"/>
    </source>
</evidence>
<evidence type="ECO:0000256" key="10">
    <source>
        <dbReference type="ARBA" id="ARBA00031497"/>
    </source>
</evidence>